<gene>
    <name evidence="1" type="ORF">DFP94_10961</name>
</gene>
<proteinExistence type="predicted"/>
<comment type="caution">
    <text evidence="1">The sequence shown here is derived from an EMBL/GenBank/DDBJ whole genome shotgun (WGS) entry which is preliminary data.</text>
</comment>
<dbReference type="SUPFAM" id="SSF53901">
    <property type="entry name" value="Thiolase-like"/>
    <property type="match status" value="1"/>
</dbReference>
<dbReference type="InterPro" id="IPR016039">
    <property type="entry name" value="Thiolase-like"/>
</dbReference>
<evidence type="ECO:0008006" key="3">
    <source>
        <dbReference type="Google" id="ProtNLM"/>
    </source>
</evidence>
<accession>A0A369B9Y7</accession>
<dbReference type="GO" id="GO:0016746">
    <property type="term" value="F:acyltransferase activity"/>
    <property type="evidence" value="ECO:0007669"/>
    <property type="project" value="InterPro"/>
</dbReference>
<sequence length="255" mass="27960">MMPMSLSVKAQSCINAYGISALELADKGTAGLSPKEIELPVVPGFIKSNFSPLIFESIARLNQSCRIRSGPRTAMIMGSVYGDTSTIDLTSRDLVEGRNKMNPLLFYQSVPNCIMGFICMEYEITGPVSCISGLDDLLVPLLDLAGTMLHGDRCDQVIVSGICLSQSPWSDEMNGRPIRDCVVSLLLEREHGTHNFHPMKSLEKTIVVNRNSQGWSIQSRNEGGEEACHHHFPEFPGLGRLLELSAQVHQIAKAT</sequence>
<dbReference type="OrthoDB" id="2621855at2"/>
<dbReference type="AlphaFoldDB" id="A0A369B9Y7"/>
<keyword evidence="2" id="KW-1185">Reference proteome</keyword>
<evidence type="ECO:0000313" key="1">
    <source>
        <dbReference type="EMBL" id="RCX17337.1"/>
    </source>
</evidence>
<dbReference type="RefSeq" id="WP_114497981.1">
    <property type="nucleotide sequence ID" value="NZ_QPJW01000009.1"/>
</dbReference>
<organism evidence="1 2">
    <name type="scientific">Fontibacillus phaseoli</name>
    <dbReference type="NCBI Taxonomy" id="1416533"/>
    <lineage>
        <taxon>Bacteria</taxon>
        <taxon>Bacillati</taxon>
        <taxon>Bacillota</taxon>
        <taxon>Bacilli</taxon>
        <taxon>Bacillales</taxon>
        <taxon>Paenibacillaceae</taxon>
        <taxon>Fontibacillus</taxon>
    </lineage>
</organism>
<evidence type="ECO:0000313" key="2">
    <source>
        <dbReference type="Proteomes" id="UP000253090"/>
    </source>
</evidence>
<dbReference type="Gene3D" id="3.40.47.10">
    <property type="match status" value="1"/>
</dbReference>
<dbReference type="Proteomes" id="UP000253090">
    <property type="component" value="Unassembled WGS sequence"/>
</dbReference>
<reference evidence="1 2" key="1">
    <citation type="submission" date="2018-07" db="EMBL/GenBank/DDBJ databases">
        <title>Genomic Encyclopedia of Type Strains, Phase III (KMG-III): the genomes of soil and plant-associated and newly described type strains.</title>
        <authorList>
            <person name="Whitman W."/>
        </authorList>
    </citation>
    <scope>NUCLEOTIDE SEQUENCE [LARGE SCALE GENOMIC DNA]</scope>
    <source>
        <strain evidence="1 2">CECT 8333</strain>
    </source>
</reference>
<protein>
    <recommendedName>
        <fullName evidence="3">Beta-ketoacyl synthase-like protein</fullName>
    </recommendedName>
</protein>
<dbReference type="EMBL" id="QPJW01000009">
    <property type="protein sequence ID" value="RCX17337.1"/>
    <property type="molecule type" value="Genomic_DNA"/>
</dbReference>
<name>A0A369B9Y7_9BACL</name>